<dbReference type="AlphaFoldDB" id="A0A167KAQ7"/>
<keyword evidence="2" id="KW-0812">Transmembrane</keyword>
<reference evidence="3 4" key="1">
    <citation type="journal article" date="2016" name="Mol. Biol. Evol.">
        <title>Comparative Genomics of Early-Diverging Mushroom-Forming Fungi Provides Insights into the Origins of Lignocellulose Decay Capabilities.</title>
        <authorList>
            <person name="Nagy L.G."/>
            <person name="Riley R."/>
            <person name="Tritt A."/>
            <person name="Adam C."/>
            <person name="Daum C."/>
            <person name="Floudas D."/>
            <person name="Sun H."/>
            <person name="Yadav J.S."/>
            <person name="Pangilinan J."/>
            <person name="Larsson K.H."/>
            <person name="Matsuura K."/>
            <person name="Barry K."/>
            <person name="Labutti K."/>
            <person name="Kuo R."/>
            <person name="Ohm R.A."/>
            <person name="Bhattacharya S.S."/>
            <person name="Shirouzu T."/>
            <person name="Yoshinaga Y."/>
            <person name="Martin F.M."/>
            <person name="Grigoriev I.V."/>
            <person name="Hibbett D.S."/>
        </authorList>
    </citation>
    <scope>NUCLEOTIDE SEQUENCE [LARGE SCALE GENOMIC DNA]</scope>
    <source>
        <strain evidence="3 4">TUFC12733</strain>
    </source>
</reference>
<dbReference type="EMBL" id="KV417294">
    <property type="protein sequence ID" value="KZO94445.1"/>
    <property type="molecule type" value="Genomic_DNA"/>
</dbReference>
<feature type="compositionally biased region" description="Pro residues" evidence="1">
    <location>
        <begin position="97"/>
        <end position="106"/>
    </location>
</feature>
<keyword evidence="4" id="KW-1185">Reference proteome</keyword>
<organism evidence="3 4">
    <name type="scientific">Calocera viscosa (strain TUFC12733)</name>
    <dbReference type="NCBI Taxonomy" id="1330018"/>
    <lineage>
        <taxon>Eukaryota</taxon>
        <taxon>Fungi</taxon>
        <taxon>Dikarya</taxon>
        <taxon>Basidiomycota</taxon>
        <taxon>Agaricomycotina</taxon>
        <taxon>Dacrymycetes</taxon>
        <taxon>Dacrymycetales</taxon>
        <taxon>Dacrymycetaceae</taxon>
        <taxon>Calocera</taxon>
    </lineage>
</organism>
<proteinExistence type="predicted"/>
<evidence type="ECO:0000313" key="4">
    <source>
        <dbReference type="Proteomes" id="UP000076738"/>
    </source>
</evidence>
<feature type="region of interest" description="Disordered" evidence="1">
    <location>
        <begin position="67"/>
        <end position="115"/>
    </location>
</feature>
<protein>
    <submittedName>
        <fullName evidence="3">Uncharacterized protein</fullName>
    </submittedName>
</protein>
<feature type="transmembrane region" description="Helical" evidence="2">
    <location>
        <begin position="35"/>
        <end position="66"/>
    </location>
</feature>
<sequence length="115" mass="12549">MLERYACRSSDLFLRSPMRSNNNSSVSRHITTGDWIGIGFAAAAALVIILFIVLCCCGIIGCSLFGKQHKQRRRGRKRTEEVEGSPVSVISSEKPIYAPPSGPPPGWEQRSGSAQ</sequence>
<evidence type="ECO:0000313" key="3">
    <source>
        <dbReference type="EMBL" id="KZO94445.1"/>
    </source>
</evidence>
<evidence type="ECO:0000256" key="1">
    <source>
        <dbReference type="SAM" id="MobiDB-lite"/>
    </source>
</evidence>
<name>A0A167KAQ7_CALVF</name>
<dbReference type="Proteomes" id="UP000076738">
    <property type="component" value="Unassembled WGS sequence"/>
</dbReference>
<gene>
    <name evidence="3" type="ORF">CALVIDRAFT_538896</name>
</gene>
<accession>A0A167KAQ7</accession>
<keyword evidence="2" id="KW-0472">Membrane</keyword>
<feature type="compositionally biased region" description="Basic residues" evidence="1">
    <location>
        <begin position="67"/>
        <end position="77"/>
    </location>
</feature>
<keyword evidence="2" id="KW-1133">Transmembrane helix</keyword>
<evidence type="ECO:0000256" key="2">
    <source>
        <dbReference type="SAM" id="Phobius"/>
    </source>
</evidence>